<accession>A0AAD7BTA8</accession>
<evidence type="ECO:0000259" key="2">
    <source>
        <dbReference type="Pfam" id="PF20152"/>
    </source>
</evidence>
<evidence type="ECO:0000313" key="3">
    <source>
        <dbReference type="EMBL" id="KAJ7630351.1"/>
    </source>
</evidence>
<feature type="transmembrane region" description="Helical" evidence="1">
    <location>
        <begin position="203"/>
        <end position="224"/>
    </location>
</feature>
<evidence type="ECO:0000313" key="4">
    <source>
        <dbReference type="Proteomes" id="UP001221142"/>
    </source>
</evidence>
<reference evidence="3" key="1">
    <citation type="submission" date="2023-03" db="EMBL/GenBank/DDBJ databases">
        <title>Massive genome expansion in bonnet fungi (Mycena s.s.) driven by repeated elements and novel gene families across ecological guilds.</title>
        <authorList>
            <consortium name="Lawrence Berkeley National Laboratory"/>
            <person name="Harder C.B."/>
            <person name="Miyauchi S."/>
            <person name="Viragh M."/>
            <person name="Kuo A."/>
            <person name="Thoen E."/>
            <person name="Andreopoulos B."/>
            <person name="Lu D."/>
            <person name="Skrede I."/>
            <person name="Drula E."/>
            <person name="Henrissat B."/>
            <person name="Morin E."/>
            <person name="Kohler A."/>
            <person name="Barry K."/>
            <person name="LaButti K."/>
            <person name="Morin E."/>
            <person name="Salamov A."/>
            <person name="Lipzen A."/>
            <person name="Mereny Z."/>
            <person name="Hegedus B."/>
            <person name="Baldrian P."/>
            <person name="Stursova M."/>
            <person name="Weitz H."/>
            <person name="Taylor A."/>
            <person name="Grigoriev I.V."/>
            <person name="Nagy L.G."/>
            <person name="Martin F."/>
            <person name="Kauserud H."/>
        </authorList>
    </citation>
    <scope>NUCLEOTIDE SEQUENCE</scope>
    <source>
        <strain evidence="3">9284</strain>
    </source>
</reference>
<keyword evidence="1" id="KW-0812">Transmembrane</keyword>
<dbReference type="AlphaFoldDB" id="A0AAD7BTA8"/>
<dbReference type="EMBL" id="JARKIF010000009">
    <property type="protein sequence ID" value="KAJ7630351.1"/>
    <property type="molecule type" value="Genomic_DNA"/>
</dbReference>
<proteinExistence type="predicted"/>
<comment type="caution">
    <text evidence="3">The sequence shown here is derived from an EMBL/GenBank/DDBJ whole genome shotgun (WGS) entry which is preliminary data.</text>
</comment>
<feature type="transmembrane region" description="Helical" evidence="1">
    <location>
        <begin position="161"/>
        <end position="183"/>
    </location>
</feature>
<dbReference type="PANTHER" id="PTHR40465">
    <property type="entry name" value="CHROMOSOME 1, WHOLE GENOME SHOTGUN SEQUENCE"/>
    <property type="match status" value="1"/>
</dbReference>
<dbReference type="InterPro" id="IPR045339">
    <property type="entry name" value="DUF6534"/>
</dbReference>
<dbReference type="PANTHER" id="PTHR40465:SF1">
    <property type="entry name" value="DUF6534 DOMAIN-CONTAINING PROTEIN"/>
    <property type="match status" value="1"/>
</dbReference>
<feature type="domain" description="DUF6534" evidence="2">
    <location>
        <begin position="209"/>
        <end position="294"/>
    </location>
</feature>
<name>A0AAD7BTA8_9AGAR</name>
<keyword evidence="1" id="KW-0472">Membrane</keyword>
<organism evidence="3 4">
    <name type="scientific">Roridomyces roridus</name>
    <dbReference type="NCBI Taxonomy" id="1738132"/>
    <lineage>
        <taxon>Eukaryota</taxon>
        <taxon>Fungi</taxon>
        <taxon>Dikarya</taxon>
        <taxon>Basidiomycota</taxon>
        <taxon>Agaricomycotina</taxon>
        <taxon>Agaricomycetes</taxon>
        <taxon>Agaricomycetidae</taxon>
        <taxon>Agaricales</taxon>
        <taxon>Marasmiineae</taxon>
        <taxon>Mycenaceae</taxon>
        <taxon>Roridomyces</taxon>
    </lineage>
</organism>
<protein>
    <recommendedName>
        <fullName evidence="2">DUF6534 domain-containing protein</fullName>
    </recommendedName>
</protein>
<dbReference type="Proteomes" id="UP001221142">
    <property type="component" value="Unassembled WGS sequence"/>
</dbReference>
<sequence length="370" mass="41508">MYNHRGYNANETLLLTRRCDLSPLFHDFFIKRQPESKDSSMAAPSPPNIHLTIGALFVGVVASAFLFGIATLQTYTYYDNYPKDRRVFKYLVGWLWIADLFHAICIAHAAYHYAISNYFNPKALIFSVWSLNLGPVITAIIACTCQAFFTSRVWILGRNYIVTTLCVALCIVRLGLSIVTSYGTFHEVDILTYEAHFSWSIRAGLAVATAGDVVIASALVYYLSRNRTGFAKTDRIISRILTFTVETCVVTSTVTVIDVICFATMPDNFVFLGLYFLVSKLYSNSLLTSLNNRNVYRTAQGTTITVNGTTGRNGQISTLPPMFRKQTQLETEVIAIESSTIEHVELEGIEKVQALTLLWTHFDAVQPNEY</sequence>
<keyword evidence="1" id="KW-1133">Transmembrane helix</keyword>
<feature type="transmembrane region" description="Helical" evidence="1">
    <location>
        <begin position="90"/>
        <end position="111"/>
    </location>
</feature>
<gene>
    <name evidence="3" type="ORF">FB45DRAFT_915270</name>
</gene>
<dbReference type="Pfam" id="PF20152">
    <property type="entry name" value="DUF6534"/>
    <property type="match status" value="1"/>
</dbReference>
<feature type="transmembrane region" description="Helical" evidence="1">
    <location>
        <begin position="236"/>
        <end position="257"/>
    </location>
</feature>
<feature type="transmembrane region" description="Helical" evidence="1">
    <location>
        <begin position="123"/>
        <end position="149"/>
    </location>
</feature>
<feature type="transmembrane region" description="Helical" evidence="1">
    <location>
        <begin position="269"/>
        <end position="287"/>
    </location>
</feature>
<keyword evidence="4" id="KW-1185">Reference proteome</keyword>
<feature type="transmembrane region" description="Helical" evidence="1">
    <location>
        <begin position="49"/>
        <end position="78"/>
    </location>
</feature>
<evidence type="ECO:0000256" key="1">
    <source>
        <dbReference type="SAM" id="Phobius"/>
    </source>
</evidence>